<dbReference type="Proteomes" id="UP000698059">
    <property type="component" value="Unassembled WGS sequence"/>
</dbReference>
<evidence type="ECO:0000313" key="11">
    <source>
        <dbReference type="Proteomes" id="UP000698059"/>
    </source>
</evidence>
<keyword evidence="5 8" id="KW-1133">Transmembrane helix</keyword>
<evidence type="ECO:0000256" key="5">
    <source>
        <dbReference type="ARBA" id="ARBA00022989"/>
    </source>
</evidence>
<organism evidence="10 11">
    <name type="scientific">Oerskovia jenensis</name>
    <dbReference type="NCBI Taxonomy" id="162169"/>
    <lineage>
        <taxon>Bacteria</taxon>
        <taxon>Bacillati</taxon>
        <taxon>Actinomycetota</taxon>
        <taxon>Actinomycetes</taxon>
        <taxon>Micrococcales</taxon>
        <taxon>Cellulomonadaceae</taxon>
        <taxon>Oerskovia</taxon>
    </lineage>
</organism>
<protein>
    <submittedName>
        <fullName evidence="10">Lycopene cyclase domain-containing protein</fullName>
    </submittedName>
</protein>
<proteinExistence type="predicted"/>
<gene>
    <name evidence="10" type="ORF">JOD49_001705</name>
</gene>
<keyword evidence="6 8" id="KW-0472">Membrane</keyword>
<feature type="transmembrane region" description="Helical" evidence="8">
    <location>
        <begin position="74"/>
        <end position="91"/>
    </location>
</feature>
<evidence type="ECO:0000256" key="1">
    <source>
        <dbReference type="ARBA" id="ARBA00004141"/>
    </source>
</evidence>
<evidence type="ECO:0000256" key="8">
    <source>
        <dbReference type="SAM" id="Phobius"/>
    </source>
</evidence>
<keyword evidence="7" id="KW-0413">Isomerase</keyword>
<feature type="domain" description="Lycopene cyclase" evidence="9">
    <location>
        <begin position="7"/>
        <end position="88"/>
    </location>
</feature>
<dbReference type="RefSeq" id="WP_205306800.1">
    <property type="nucleotide sequence ID" value="NZ_BAAAVF010000012.1"/>
</dbReference>
<reference evidence="10 11" key="1">
    <citation type="submission" date="2021-01" db="EMBL/GenBank/DDBJ databases">
        <title>Sequencing the genomes of 1000 actinobacteria strains.</title>
        <authorList>
            <person name="Klenk H.-P."/>
        </authorList>
    </citation>
    <scope>NUCLEOTIDE SEQUENCE [LARGE SCALE GENOMIC DNA]</scope>
    <source>
        <strain evidence="10 11">DSM 46000</strain>
    </source>
</reference>
<evidence type="ECO:0000256" key="7">
    <source>
        <dbReference type="ARBA" id="ARBA00023235"/>
    </source>
</evidence>
<keyword evidence="3 8" id="KW-0812">Transmembrane</keyword>
<comment type="subcellular location">
    <subcellularLocation>
        <location evidence="1">Membrane</location>
        <topology evidence="1">Multi-pass membrane protein</topology>
    </subcellularLocation>
</comment>
<sequence length="104" mass="11360">MTNIVLNLVVLALVAAVTAWTLRRHRAGPLWWTAAVMVVLTLVFDTIMIAVGLYAYAPDKILGIYLAGAPLEDFAYPLAAVMLLPAVWTWVGDGRRRRHAGGQS</sequence>
<keyword evidence="4" id="KW-0125">Carotenoid biosynthesis</keyword>
<accession>A0ABS2LEC6</accession>
<feature type="transmembrane region" description="Helical" evidence="8">
    <location>
        <begin position="30"/>
        <end position="54"/>
    </location>
</feature>
<name>A0ABS2LEC6_9CELL</name>
<comment type="caution">
    <text evidence="10">The sequence shown here is derived from an EMBL/GenBank/DDBJ whole genome shotgun (WGS) entry which is preliminary data.</text>
</comment>
<dbReference type="NCBIfam" id="TIGR03462">
    <property type="entry name" value="CarR_dom_SF"/>
    <property type="match status" value="1"/>
</dbReference>
<evidence type="ECO:0000256" key="4">
    <source>
        <dbReference type="ARBA" id="ARBA00022746"/>
    </source>
</evidence>
<evidence type="ECO:0000256" key="3">
    <source>
        <dbReference type="ARBA" id="ARBA00022692"/>
    </source>
</evidence>
<feature type="transmembrane region" description="Helical" evidence="8">
    <location>
        <begin position="6"/>
        <end position="23"/>
    </location>
</feature>
<dbReference type="InterPro" id="IPR017825">
    <property type="entry name" value="Lycopene_cyclase_dom"/>
</dbReference>
<comment type="pathway">
    <text evidence="2">Carotenoid biosynthesis.</text>
</comment>
<evidence type="ECO:0000256" key="2">
    <source>
        <dbReference type="ARBA" id="ARBA00004829"/>
    </source>
</evidence>
<evidence type="ECO:0000256" key="6">
    <source>
        <dbReference type="ARBA" id="ARBA00023136"/>
    </source>
</evidence>
<dbReference type="EMBL" id="JAFBBO010000001">
    <property type="protein sequence ID" value="MBM7478785.1"/>
    <property type="molecule type" value="Genomic_DNA"/>
</dbReference>
<evidence type="ECO:0000259" key="9">
    <source>
        <dbReference type="Pfam" id="PF18916"/>
    </source>
</evidence>
<dbReference type="Pfam" id="PF18916">
    <property type="entry name" value="Lycopene_cyc"/>
    <property type="match status" value="1"/>
</dbReference>
<keyword evidence="11" id="KW-1185">Reference proteome</keyword>
<evidence type="ECO:0000313" key="10">
    <source>
        <dbReference type="EMBL" id="MBM7478785.1"/>
    </source>
</evidence>